<reference evidence="4" key="1">
    <citation type="submission" date="2021-03" db="EMBL/GenBank/DDBJ databases">
        <title>Acanthopleuribacteraceae sp. M133.</title>
        <authorList>
            <person name="Wang G."/>
        </authorList>
    </citation>
    <scope>NUCLEOTIDE SEQUENCE</scope>
    <source>
        <strain evidence="4">M133</strain>
    </source>
</reference>
<accession>A0A8A4TNZ9</accession>
<dbReference type="InterPro" id="IPR050595">
    <property type="entry name" value="Bact_response_regulator"/>
</dbReference>
<dbReference type="SUPFAM" id="SSF52172">
    <property type="entry name" value="CheY-like"/>
    <property type="match status" value="1"/>
</dbReference>
<name>A0A8A4TNZ9_SULCO</name>
<dbReference type="InterPro" id="IPR011006">
    <property type="entry name" value="CheY-like_superfamily"/>
</dbReference>
<dbReference type="KEGG" id="scor:J3U87_01700"/>
<keyword evidence="5" id="KW-1185">Reference proteome</keyword>
<gene>
    <name evidence="4" type="ORF">J3U87_01700</name>
</gene>
<protein>
    <submittedName>
        <fullName evidence="4">Response regulator</fullName>
    </submittedName>
</protein>
<dbReference type="InterPro" id="IPR001789">
    <property type="entry name" value="Sig_transdc_resp-reg_receiver"/>
</dbReference>
<sequence>MNGSSSDEEDLAGKKDDDVAADLVKIGEKGFNNRILICDDNRDIHADFLKILNSGAKSSADLVLEDFEEALFDGDPEFSSSKKIPAIEYQVDSAYQGKQALQMVDQADSDGNPYAVVFMDVRMPPGWDGIRTVDQIWRKHPFTEVVIVTAYSDYTWDEMVEALGVNDKLLFIKKPFDSVGVKQLALNLTTKWNLAHRARQHVVRLEKEVRRRVEAIGKTLRGM</sequence>
<proteinExistence type="predicted"/>
<dbReference type="PANTHER" id="PTHR44591:SF3">
    <property type="entry name" value="RESPONSE REGULATORY DOMAIN-CONTAINING PROTEIN"/>
    <property type="match status" value="1"/>
</dbReference>
<dbReference type="Proteomes" id="UP000663929">
    <property type="component" value="Chromosome"/>
</dbReference>
<dbReference type="PANTHER" id="PTHR44591">
    <property type="entry name" value="STRESS RESPONSE REGULATOR PROTEIN 1"/>
    <property type="match status" value="1"/>
</dbReference>
<dbReference type="Gene3D" id="3.40.50.2300">
    <property type="match status" value="1"/>
</dbReference>
<feature type="modified residue" description="4-aspartylphosphate" evidence="2">
    <location>
        <position position="120"/>
    </location>
</feature>
<evidence type="ECO:0000256" key="1">
    <source>
        <dbReference type="ARBA" id="ARBA00022553"/>
    </source>
</evidence>
<evidence type="ECO:0000259" key="3">
    <source>
        <dbReference type="PROSITE" id="PS50110"/>
    </source>
</evidence>
<dbReference type="PROSITE" id="PS50110">
    <property type="entry name" value="RESPONSE_REGULATORY"/>
    <property type="match status" value="1"/>
</dbReference>
<evidence type="ECO:0000256" key="2">
    <source>
        <dbReference type="PROSITE-ProRule" id="PRU00169"/>
    </source>
</evidence>
<feature type="domain" description="Response regulatory" evidence="3">
    <location>
        <begin position="34"/>
        <end position="189"/>
    </location>
</feature>
<evidence type="ECO:0000313" key="5">
    <source>
        <dbReference type="Proteomes" id="UP000663929"/>
    </source>
</evidence>
<keyword evidence="1 2" id="KW-0597">Phosphoprotein</keyword>
<dbReference type="EMBL" id="CP071793">
    <property type="protein sequence ID" value="QTD51157.1"/>
    <property type="molecule type" value="Genomic_DNA"/>
</dbReference>
<dbReference type="RefSeq" id="WP_237381290.1">
    <property type="nucleotide sequence ID" value="NZ_CP071793.1"/>
</dbReference>
<evidence type="ECO:0000313" key="4">
    <source>
        <dbReference type="EMBL" id="QTD51157.1"/>
    </source>
</evidence>
<dbReference type="AlphaFoldDB" id="A0A8A4TNZ9"/>
<dbReference type="Pfam" id="PF00072">
    <property type="entry name" value="Response_reg"/>
    <property type="match status" value="1"/>
</dbReference>
<dbReference type="GO" id="GO:0000160">
    <property type="term" value="P:phosphorelay signal transduction system"/>
    <property type="evidence" value="ECO:0007669"/>
    <property type="project" value="InterPro"/>
</dbReference>
<organism evidence="4 5">
    <name type="scientific">Sulfidibacter corallicola</name>
    <dbReference type="NCBI Taxonomy" id="2818388"/>
    <lineage>
        <taxon>Bacteria</taxon>
        <taxon>Pseudomonadati</taxon>
        <taxon>Acidobacteriota</taxon>
        <taxon>Holophagae</taxon>
        <taxon>Acanthopleuribacterales</taxon>
        <taxon>Acanthopleuribacteraceae</taxon>
        <taxon>Sulfidibacter</taxon>
    </lineage>
</organism>